<accession>A0ABP1REE5</accession>
<evidence type="ECO:0000256" key="4">
    <source>
        <dbReference type="ARBA" id="ARBA00022729"/>
    </source>
</evidence>
<keyword evidence="4 8" id="KW-0732">Signal</keyword>
<dbReference type="EC" id="3.1.3.2" evidence="3"/>
<dbReference type="PANTHER" id="PTHR11567:SF211">
    <property type="entry name" value="PROSTATIC ACID PHOSPHATASE"/>
    <property type="match status" value="1"/>
</dbReference>
<sequence>MKFSIFSTTYHFKAAFSFCVSFLLLSFTLRPTASCNSGIFGNEKSKGADDYGSTGHCKIGSSGNNKEGYCNPTKLLLVQVIFRHGDRTPIFHYPKDPNVNSSAVLHLKRKGILTKKGKAQAYELGKFLRSRYMEFLKDTLIPEEVHVQSSEISRAIMTAQGCLTGLFPPCDSHIPRCEGKWSESIEWQPIPVYQIPRKLDNKILFRRETCPAYISEFKKVLECPLIEEFKQSHEQAFQYIKEHTGMPEVNLENIGQVHDTLFIQSLYNIPLPSWTEKVFPEPMKTVSDVGFQILSANREMMKFNGGPLLKEVIENMEKTLKCSKCKKKKQKEENQVKKVYLYSGHDTTVAAFLATLSLFDTHQPPYCSAIMIELHEVKEGQSKKHLVKV</sequence>
<evidence type="ECO:0000256" key="6">
    <source>
        <dbReference type="ARBA" id="ARBA00023157"/>
    </source>
</evidence>
<protein>
    <recommendedName>
        <fullName evidence="3">acid phosphatase</fullName>
        <ecNumber evidence="3">3.1.3.2</ecNumber>
    </recommendedName>
</protein>
<dbReference type="PROSITE" id="PS00778">
    <property type="entry name" value="HIS_ACID_PHOSPHAT_2"/>
    <property type="match status" value="1"/>
</dbReference>
<evidence type="ECO:0000256" key="2">
    <source>
        <dbReference type="ARBA" id="ARBA00005375"/>
    </source>
</evidence>
<dbReference type="InterPro" id="IPR000560">
    <property type="entry name" value="His_Pase_clade-2"/>
</dbReference>
<keyword evidence="6" id="KW-1015">Disulfide bond</keyword>
<dbReference type="PROSITE" id="PS00616">
    <property type="entry name" value="HIS_ACID_PHOSPHAT_1"/>
    <property type="match status" value="1"/>
</dbReference>
<evidence type="ECO:0000256" key="1">
    <source>
        <dbReference type="ARBA" id="ARBA00000032"/>
    </source>
</evidence>
<comment type="caution">
    <text evidence="9">The sequence shown here is derived from an EMBL/GenBank/DDBJ whole genome shotgun (WGS) entry which is preliminary data.</text>
</comment>
<evidence type="ECO:0000256" key="7">
    <source>
        <dbReference type="ARBA" id="ARBA00023180"/>
    </source>
</evidence>
<dbReference type="InterPro" id="IPR033379">
    <property type="entry name" value="Acid_Pase_AS"/>
</dbReference>
<dbReference type="Gene3D" id="3.40.50.1240">
    <property type="entry name" value="Phosphoglycerate mutase-like"/>
    <property type="match status" value="1"/>
</dbReference>
<evidence type="ECO:0000313" key="9">
    <source>
        <dbReference type="EMBL" id="CAL8125995.1"/>
    </source>
</evidence>
<feature type="chain" id="PRO_5045942752" description="acid phosphatase" evidence="8">
    <location>
        <begin position="35"/>
        <end position="389"/>
    </location>
</feature>
<reference evidence="9 10" key="1">
    <citation type="submission" date="2024-08" db="EMBL/GenBank/DDBJ databases">
        <authorList>
            <person name="Cucini C."/>
            <person name="Frati F."/>
        </authorList>
    </citation>
    <scope>NUCLEOTIDE SEQUENCE [LARGE SCALE GENOMIC DNA]</scope>
</reference>
<evidence type="ECO:0000256" key="8">
    <source>
        <dbReference type="SAM" id="SignalP"/>
    </source>
</evidence>
<feature type="signal peptide" evidence="8">
    <location>
        <begin position="1"/>
        <end position="34"/>
    </location>
</feature>
<proteinExistence type="inferred from homology"/>
<keyword evidence="10" id="KW-1185">Reference proteome</keyword>
<dbReference type="Proteomes" id="UP001642540">
    <property type="component" value="Unassembled WGS sequence"/>
</dbReference>
<dbReference type="InterPro" id="IPR029033">
    <property type="entry name" value="His_PPase_superfam"/>
</dbReference>
<dbReference type="InterPro" id="IPR050645">
    <property type="entry name" value="Histidine_acid_phosphatase"/>
</dbReference>
<dbReference type="CDD" id="cd07061">
    <property type="entry name" value="HP_HAP_like"/>
    <property type="match status" value="1"/>
</dbReference>
<evidence type="ECO:0000313" key="10">
    <source>
        <dbReference type="Proteomes" id="UP001642540"/>
    </source>
</evidence>
<dbReference type="Pfam" id="PF00328">
    <property type="entry name" value="His_Phos_2"/>
    <property type="match status" value="1"/>
</dbReference>
<dbReference type="PANTHER" id="PTHR11567">
    <property type="entry name" value="ACID PHOSPHATASE-RELATED"/>
    <property type="match status" value="1"/>
</dbReference>
<keyword evidence="7" id="KW-0325">Glycoprotein</keyword>
<comment type="similarity">
    <text evidence="2">Belongs to the histidine acid phosphatase family.</text>
</comment>
<comment type="catalytic activity">
    <reaction evidence="1">
        <text>a phosphate monoester + H2O = an alcohol + phosphate</text>
        <dbReference type="Rhea" id="RHEA:15017"/>
        <dbReference type="ChEBI" id="CHEBI:15377"/>
        <dbReference type="ChEBI" id="CHEBI:30879"/>
        <dbReference type="ChEBI" id="CHEBI:43474"/>
        <dbReference type="ChEBI" id="CHEBI:67140"/>
        <dbReference type="EC" id="3.1.3.2"/>
    </reaction>
</comment>
<dbReference type="EMBL" id="CAXLJM020000070">
    <property type="protein sequence ID" value="CAL8125995.1"/>
    <property type="molecule type" value="Genomic_DNA"/>
</dbReference>
<organism evidence="9 10">
    <name type="scientific">Orchesella dallaii</name>
    <dbReference type="NCBI Taxonomy" id="48710"/>
    <lineage>
        <taxon>Eukaryota</taxon>
        <taxon>Metazoa</taxon>
        <taxon>Ecdysozoa</taxon>
        <taxon>Arthropoda</taxon>
        <taxon>Hexapoda</taxon>
        <taxon>Collembola</taxon>
        <taxon>Entomobryomorpha</taxon>
        <taxon>Entomobryoidea</taxon>
        <taxon>Orchesellidae</taxon>
        <taxon>Orchesellinae</taxon>
        <taxon>Orchesella</taxon>
    </lineage>
</organism>
<evidence type="ECO:0000256" key="3">
    <source>
        <dbReference type="ARBA" id="ARBA00012646"/>
    </source>
</evidence>
<evidence type="ECO:0000256" key="5">
    <source>
        <dbReference type="ARBA" id="ARBA00022801"/>
    </source>
</evidence>
<dbReference type="SUPFAM" id="SSF53254">
    <property type="entry name" value="Phosphoglycerate mutase-like"/>
    <property type="match status" value="1"/>
</dbReference>
<name>A0ABP1REE5_9HEXA</name>
<keyword evidence="5" id="KW-0378">Hydrolase</keyword>
<gene>
    <name evidence="9" type="ORF">ODALV1_LOCUS21219</name>
</gene>